<feature type="region of interest" description="Disordered" evidence="1">
    <location>
        <begin position="220"/>
        <end position="259"/>
    </location>
</feature>
<organism evidence="2">
    <name type="scientific">Micromonas pusilla</name>
    <name type="common">Picoplanktonic green alga</name>
    <name type="synonym">Chromulina pusilla</name>
    <dbReference type="NCBI Taxonomy" id="38833"/>
    <lineage>
        <taxon>Eukaryota</taxon>
        <taxon>Viridiplantae</taxon>
        <taxon>Chlorophyta</taxon>
        <taxon>Mamiellophyceae</taxon>
        <taxon>Mamiellales</taxon>
        <taxon>Mamiellaceae</taxon>
        <taxon>Micromonas</taxon>
    </lineage>
</organism>
<proteinExistence type="predicted"/>
<dbReference type="PANTHER" id="PTHR15907">
    <property type="entry name" value="DUF614 FAMILY PROTEIN-RELATED"/>
    <property type="match status" value="1"/>
</dbReference>
<dbReference type="AlphaFoldDB" id="A0A7S0DAJ4"/>
<sequence>MSVPPPPTDKNGKVLLGRLRSATNQDGFDTPLCKPCLGPTCVGGGGCDLCFATAFCPCFVLGSNVKMLHSGAYHSPCADVLACRRSEACVKFLVPYMCIFAAGWTFCPVGPLAWCPVAMYTASFRHKIRKEFGITSSGQCVPGFSNDICVHFFCFPWALCQEHVELKTHLPFTPLKKLYDETGASVGVVSKKKSEKFKWSFNLDELSDDEDDDGEIARRKLQRQSTFTAPAAPSGMARSERGGASKSSGENPDAPKRLYKQDDSVYVDGRCNLCGAGPFHNLDQFSDHMVKHTNLRKIHEAIRNKTGTVTCNACGKPFNNVPALGAHRCKNATNRR</sequence>
<accession>A0A7S0DAJ4</accession>
<dbReference type="InterPro" id="IPR006461">
    <property type="entry name" value="PLAC_motif_containing"/>
</dbReference>
<gene>
    <name evidence="2" type="ORF">MSP1401_LOCUS10818</name>
</gene>
<evidence type="ECO:0000313" key="2">
    <source>
        <dbReference type="EMBL" id="CAD8448828.1"/>
    </source>
</evidence>
<name>A0A7S0DAJ4_MICPS</name>
<reference evidence="2" key="1">
    <citation type="submission" date="2021-01" db="EMBL/GenBank/DDBJ databases">
        <authorList>
            <person name="Corre E."/>
            <person name="Pelletier E."/>
            <person name="Niang G."/>
            <person name="Scheremetjew M."/>
            <person name="Finn R."/>
            <person name="Kale V."/>
            <person name="Holt S."/>
            <person name="Cochrane G."/>
            <person name="Meng A."/>
            <person name="Brown T."/>
            <person name="Cohen L."/>
        </authorList>
    </citation>
    <scope>NUCLEOTIDE SEQUENCE</scope>
    <source>
        <strain evidence="2">CCAC1681</strain>
    </source>
</reference>
<evidence type="ECO:0000256" key="1">
    <source>
        <dbReference type="SAM" id="MobiDB-lite"/>
    </source>
</evidence>
<protein>
    <submittedName>
        <fullName evidence="2">Uncharacterized protein</fullName>
    </submittedName>
</protein>
<dbReference type="NCBIfam" id="TIGR01571">
    <property type="entry name" value="A_thal_Cys_rich"/>
    <property type="match status" value="1"/>
</dbReference>
<dbReference type="EMBL" id="HBEN01012971">
    <property type="protein sequence ID" value="CAD8448828.1"/>
    <property type="molecule type" value="Transcribed_RNA"/>
</dbReference>
<dbReference type="Pfam" id="PF04749">
    <property type="entry name" value="PLAC8"/>
    <property type="match status" value="1"/>
</dbReference>